<name>A0A6J4M0Z0_9ACTN</name>
<dbReference type="InterPro" id="IPR019646">
    <property type="entry name" value="Aminoglyc_AdlTrfase"/>
</dbReference>
<accession>A0A6J4M0Z0</accession>
<dbReference type="Gene3D" id="3.30.460.40">
    <property type="match status" value="1"/>
</dbReference>
<proteinExistence type="predicted"/>
<gene>
    <name evidence="1" type="ORF">AVDCRST_MAG72-1182</name>
</gene>
<dbReference type="AlphaFoldDB" id="A0A6J4M0Z0"/>
<sequence>MAQQSTDYSRGLAALGSAATALEAAELEHWFFGGWAVDLWVGRVTRPHDDIDVLVWRRDESRVQEALVAAGWMHTPSPEDLLGTNYERDQSALQLTFVVPGADGGVAVPVPDQPIVLSPGPLAFVRRDLGNVPVRVLPLEMMLAIKGSPRPDEVGGAKDRADLAALRSVAAGA</sequence>
<dbReference type="Pfam" id="PF10706">
    <property type="entry name" value="Aminoglyc_resit"/>
    <property type="match status" value="1"/>
</dbReference>
<protein>
    <recommendedName>
        <fullName evidence="2">Aminoglycoside adenylyltransferase</fullName>
    </recommendedName>
</protein>
<reference evidence="1" key="1">
    <citation type="submission" date="2020-02" db="EMBL/GenBank/DDBJ databases">
        <authorList>
            <person name="Meier V. D."/>
        </authorList>
    </citation>
    <scope>NUCLEOTIDE SEQUENCE</scope>
    <source>
        <strain evidence="1">AVDCRST_MAG72</strain>
    </source>
</reference>
<evidence type="ECO:0008006" key="2">
    <source>
        <dbReference type="Google" id="ProtNLM"/>
    </source>
</evidence>
<dbReference type="EMBL" id="CADCUJ010000051">
    <property type="protein sequence ID" value="CAA9346925.1"/>
    <property type="molecule type" value="Genomic_DNA"/>
</dbReference>
<organism evidence="1">
    <name type="scientific">uncultured Nocardioidaceae bacterium</name>
    <dbReference type="NCBI Taxonomy" id="253824"/>
    <lineage>
        <taxon>Bacteria</taxon>
        <taxon>Bacillati</taxon>
        <taxon>Actinomycetota</taxon>
        <taxon>Actinomycetes</taxon>
        <taxon>Propionibacteriales</taxon>
        <taxon>Nocardioidaceae</taxon>
        <taxon>environmental samples</taxon>
    </lineage>
</organism>
<evidence type="ECO:0000313" key="1">
    <source>
        <dbReference type="EMBL" id="CAA9346925.1"/>
    </source>
</evidence>